<name>A0A1H3YHG5_9BURK</name>
<evidence type="ECO:0000256" key="1">
    <source>
        <dbReference type="SAM" id="MobiDB-lite"/>
    </source>
</evidence>
<dbReference type="STRING" id="83784.SAMN05192564_101312"/>
<proteinExistence type="predicted"/>
<organism evidence="2 3">
    <name type="scientific">Paraburkholderia sartisoli</name>
    <dbReference type="NCBI Taxonomy" id="83784"/>
    <lineage>
        <taxon>Bacteria</taxon>
        <taxon>Pseudomonadati</taxon>
        <taxon>Pseudomonadota</taxon>
        <taxon>Betaproteobacteria</taxon>
        <taxon>Burkholderiales</taxon>
        <taxon>Burkholderiaceae</taxon>
        <taxon>Paraburkholderia</taxon>
    </lineage>
</organism>
<gene>
    <name evidence="2" type="ORF">SAMN05192564_101312</name>
</gene>
<feature type="compositionally biased region" description="Polar residues" evidence="1">
    <location>
        <begin position="14"/>
        <end position="50"/>
    </location>
</feature>
<protein>
    <submittedName>
        <fullName evidence="2">Uncharacterized protein</fullName>
    </submittedName>
</protein>
<dbReference type="Proteomes" id="UP000198638">
    <property type="component" value="Unassembled WGS sequence"/>
</dbReference>
<reference evidence="3" key="1">
    <citation type="submission" date="2016-10" db="EMBL/GenBank/DDBJ databases">
        <authorList>
            <person name="Varghese N."/>
            <person name="Submissions S."/>
        </authorList>
    </citation>
    <scope>NUCLEOTIDE SEQUENCE [LARGE SCALE GENOMIC DNA]</scope>
    <source>
        <strain evidence="3">LMG 24000</strain>
    </source>
</reference>
<feature type="region of interest" description="Disordered" evidence="1">
    <location>
        <begin position="1"/>
        <end position="57"/>
    </location>
</feature>
<evidence type="ECO:0000313" key="3">
    <source>
        <dbReference type="Proteomes" id="UP000198638"/>
    </source>
</evidence>
<sequence>MVRLHQRMIDRTGTEPTQFAQTQACQDGDSITGSSVEVENGLPLTNNVKGRTQRPFR</sequence>
<accession>A0A1H3YHG5</accession>
<evidence type="ECO:0000313" key="2">
    <source>
        <dbReference type="EMBL" id="SEA11069.1"/>
    </source>
</evidence>
<keyword evidence="3" id="KW-1185">Reference proteome</keyword>
<dbReference type="EMBL" id="FNRQ01000001">
    <property type="protein sequence ID" value="SEA11069.1"/>
    <property type="molecule type" value="Genomic_DNA"/>
</dbReference>
<dbReference type="AlphaFoldDB" id="A0A1H3YHG5"/>